<proteinExistence type="predicted"/>
<dbReference type="EMBL" id="JBHSNB010000002">
    <property type="protein sequence ID" value="MFC5585431.1"/>
    <property type="molecule type" value="Genomic_DNA"/>
</dbReference>
<accession>A0ABW0T7S5</accession>
<protein>
    <submittedName>
        <fullName evidence="1">Uncharacterized protein</fullName>
    </submittedName>
</protein>
<keyword evidence="2" id="KW-1185">Reference proteome</keyword>
<reference evidence="2" key="1">
    <citation type="journal article" date="2019" name="Int. J. Syst. Evol. Microbiol.">
        <title>The Global Catalogue of Microorganisms (GCM) 10K type strain sequencing project: providing services to taxonomists for standard genome sequencing and annotation.</title>
        <authorList>
            <consortium name="The Broad Institute Genomics Platform"/>
            <consortium name="The Broad Institute Genome Sequencing Center for Infectious Disease"/>
            <person name="Wu L."/>
            <person name="Ma J."/>
        </authorList>
    </citation>
    <scope>NUCLEOTIDE SEQUENCE [LARGE SCALE GENOMIC DNA]</scope>
    <source>
        <strain evidence="2">JCM 3366</strain>
    </source>
</reference>
<dbReference type="RefSeq" id="WP_223021255.1">
    <property type="nucleotide sequence ID" value="NZ_CP078143.1"/>
</dbReference>
<organism evidence="1 2">
    <name type="scientific">Nitratireductor kimnyeongensis</name>
    <dbReference type="NCBI Taxonomy" id="430679"/>
    <lineage>
        <taxon>Bacteria</taxon>
        <taxon>Pseudomonadati</taxon>
        <taxon>Pseudomonadota</taxon>
        <taxon>Alphaproteobacteria</taxon>
        <taxon>Hyphomicrobiales</taxon>
        <taxon>Phyllobacteriaceae</taxon>
        <taxon>Nitratireductor</taxon>
    </lineage>
</organism>
<dbReference type="Proteomes" id="UP001596107">
    <property type="component" value="Unassembled WGS sequence"/>
</dbReference>
<sequence>MHNRFPRRPFGRNNDFVVPHIDPSRSTLQDRRLEAWTMTLGATLSPDRHTEHRRPHRGQLPDVDMKYAMPERLALWTLLRKLFR</sequence>
<name>A0ABW0T7S5_9HYPH</name>
<gene>
    <name evidence="1" type="ORF">ACFPOD_09930</name>
</gene>
<comment type="caution">
    <text evidence="1">The sequence shown here is derived from an EMBL/GenBank/DDBJ whole genome shotgun (WGS) entry which is preliminary data.</text>
</comment>
<evidence type="ECO:0000313" key="2">
    <source>
        <dbReference type="Proteomes" id="UP001596107"/>
    </source>
</evidence>
<evidence type="ECO:0000313" key="1">
    <source>
        <dbReference type="EMBL" id="MFC5585431.1"/>
    </source>
</evidence>